<dbReference type="EMBL" id="LGUF01000007">
    <property type="protein sequence ID" value="KON86587.1"/>
    <property type="molecule type" value="Genomic_DNA"/>
</dbReference>
<gene>
    <name evidence="1" type="ORF">AF332_06990</name>
</gene>
<dbReference type="STRING" id="1459.AF332_06990"/>
<dbReference type="Proteomes" id="UP000037109">
    <property type="component" value="Unassembled WGS sequence"/>
</dbReference>
<dbReference type="OrthoDB" id="2943135at2"/>
<dbReference type="PATRIC" id="fig|1459.3.peg.1504"/>
<evidence type="ECO:0000313" key="1">
    <source>
        <dbReference type="EMBL" id="KON86587.1"/>
    </source>
</evidence>
<dbReference type="RefSeq" id="WP_053433952.1">
    <property type="nucleotide sequence ID" value="NZ_LGUF01000007.1"/>
</dbReference>
<organism evidence="1 2">
    <name type="scientific">Sporosarcina globispora</name>
    <name type="common">Bacillus globisporus</name>
    <dbReference type="NCBI Taxonomy" id="1459"/>
    <lineage>
        <taxon>Bacteria</taxon>
        <taxon>Bacillati</taxon>
        <taxon>Bacillota</taxon>
        <taxon>Bacilli</taxon>
        <taxon>Bacillales</taxon>
        <taxon>Caryophanaceae</taxon>
        <taxon>Sporosarcina</taxon>
    </lineage>
</organism>
<keyword evidence="2" id="KW-1185">Reference proteome</keyword>
<evidence type="ECO:0000313" key="2">
    <source>
        <dbReference type="Proteomes" id="UP000037109"/>
    </source>
</evidence>
<proteinExistence type="predicted"/>
<sequence length="61" mass="6804">MCKLCNGTHVIHDVSSFSIVFNTCPNCGPAPAIDNEFEEFCQRISMRKAELESARLVKEVS</sequence>
<name>A0A0M0GAN8_SPOGL</name>
<comment type="caution">
    <text evidence="1">The sequence shown here is derived from an EMBL/GenBank/DDBJ whole genome shotgun (WGS) entry which is preliminary data.</text>
</comment>
<reference evidence="2" key="1">
    <citation type="submission" date="2015-07" db="EMBL/GenBank/DDBJ databases">
        <title>Fjat-10036 dsm4.</title>
        <authorList>
            <person name="Liu B."/>
            <person name="Wang J."/>
            <person name="Zhu Y."/>
            <person name="Liu G."/>
            <person name="Chen Q."/>
            <person name="Chen Z."/>
            <person name="Lan J."/>
            <person name="Che J."/>
            <person name="Ge C."/>
            <person name="Shi H."/>
            <person name="Pan Z."/>
            <person name="Liu X."/>
        </authorList>
    </citation>
    <scope>NUCLEOTIDE SEQUENCE [LARGE SCALE GENOMIC DNA]</scope>
    <source>
        <strain evidence="2">DSM 4</strain>
    </source>
</reference>
<dbReference type="AlphaFoldDB" id="A0A0M0GAN8"/>
<accession>A0A0M0GAN8</accession>
<protein>
    <submittedName>
        <fullName evidence="1">Uncharacterized protein</fullName>
    </submittedName>
</protein>